<gene>
    <name evidence="2" type="ORF">HF086_000467</name>
</gene>
<name>A0A922SS19_SPOEX</name>
<sequence>MYQFISESSTNSTASSTTNTPFRLEQSKMYFKAYPKYDFAYKVDDKHTGDHKEQHEHRDGHDTKSDYKVHVEHIVPHHHHHHHDDHHY</sequence>
<reference evidence="2" key="1">
    <citation type="journal article" date="2021" name="G3 (Bethesda)">
        <title>Genome and transcriptome analysis of the beet armyworm Spodoptera exigua reveals targets for pest control. .</title>
        <authorList>
            <person name="Simon S."/>
            <person name="Breeschoten T."/>
            <person name="Jansen H.J."/>
            <person name="Dirks R.P."/>
            <person name="Schranz M.E."/>
            <person name="Ros V.I.D."/>
        </authorList>
    </citation>
    <scope>NUCLEOTIDE SEQUENCE</scope>
    <source>
        <strain evidence="2">TB_SE_WUR_2020</strain>
    </source>
</reference>
<proteinExistence type="predicted"/>
<protein>
    <submittedName>
        <fullName evidence="2">Uncharacterized protein</fullName>
    </submittedName>
</protein>
<comment type="caution">
    <text evidence="2">The sequence shown here is derived from an EMBL/GenBank/DDBJ whole genome shotgun (WGS) entry which is preliminary data.</text>
</comment>
<dbReference type="Proteomes" id="UP000814243">
    <property type="component" value="Unassembled WGS sequence"/>
</dbReference>
<organism evidence="2 3">
    <name type="scientific">Spodoptera exigua</name>
    <name type="common">Beet armyworm</name>
    <name type="synonym">Noctua fulgens</name>
    <dbReference type="NCBI Taxonomy" id="7107"/>
    <lineage>
        <taxon>Eukaryota</taxon>
        <taxon>Metazoa</taxon>
        <taxon>Ecdysozoa</taxon>
        <taxon>Arthropoda</taxon>
        <taxon>Hexapoda</taxon>
        <taxon>Insecta</taxon>
        <taxon>Pterygota</taxon>
        <taxon>Neoptera</taxon>
        <taxon>Endopterygota</taxon>
        <taxon>Lepidoptera</taxon>
        <taxon>Glossata</taxon>
        <taxon>Ditrysia</taxon>
        <taxon>Noctuoidea</taxon>
        <taxon>Noctuidae</taxon>
        <taxon>Amphipyrinae</taxon>
        <taxon>Spodoptera</taxon>
    </lineage>
</organism>
<feature type="region of interest" description="Disordered" evidence="1">
    <location>
        <begin position="1"/>
        <end position="21"/>
    </location>
</feature>
<evidence type="ECO:0000313" key="3">
    <source>
        <dbReference type="Proteomes" id="UP000814243"/>
    </source>
</evidence>
<evidence type="ECO:0000256" key="1">
    <source>
        <dbReference type="SAM" id="MobiDB-lite"/>
    </source>
</evidence>
<evidence type="ECO:0000313" key="2">
    <source>
        <dbReference type="EMBL" id="KAH9645304.1"/>
    </source>
</evidence>
<dbReference type="EMBL" id="JACEFF010000052">
    <property type="protein sequence ID" value="KAH9645304.1"/>
    <property type="molecule type" value="Genomic_DNA"/>
</dbReference>
<accession>A0A922SS19</accession>
<dbReference type="AlphaFoldDB" id="A0A922SS19"/>
<feature type="compositionally biased region" description="Low complexity" evidence="1">
    <location>
        <begin position="8"/>
        <end position="20"/>
    </location>
</feature>
<feature type="region of interest" description="Disordered" evidence="1">
    <location>
        <begin position="47"/>
        <end position="67"/>
    </location>
</feature>